<name>A0A9P7XKW4_9FUNG</name>
<reference evidence="2" key="1">
    <citation type="submission" date="2021-06" db="EMBL/GenBank/DDBJ databases">
        <title>Genome Sequence of Mortierella hyaline Strain SCG-10, a Cold-Adapted, Nitrate-Reducing Fungus Isolated from Soil in Minnesota, USA.</title>
        <authorList>
            <person name="Aldossari N."/>
        </authorList>
    </citation>
    <scope>NUCLEOTIDE SEQUENCE</scope>
    <source>
        <strain evidence="2">SCG-10</strain>
    </source>
</reference>
<protein>
    <submittedName>
        <fullName evidence="2">Uncharacterized protein</fullName>
    </submittedName>
</protein>
<keyword evidence="3" id="KW-1185">Reference proteome</keyword>
<evidence type="ECO:0000313" key="2">
    <source>
        <dbReference type="EMBL" id="KAG9062437.1"/>
    </source>
</evidence>
<feature type="compositionally biased region" description="Low complexity" evidence="1">
    <location>
        <begin position="78"/>
        <end position="99"/>
    </location>
</feature>
<accession>A0A9P7XKW4</accession>
<feature type="compositionally biased region" description="Low complexity" evidence="1">
    <location>
        <begin position="401"/>
        <end position="412"/>
    </location>
</feature>
<feature type="compositionally biased region" description="Low complexity" evidence="1">
    <location>
        <begin position="8"/>
        <end position="17"/>
    </location>
</feature>
<feature type="compositionally biased region" description="Polar residues" evidence="1">
    <location>
        <begin position="562"/>
        <end position="581"/>
    </location>
</feature>
<dbReference type="OrthoDB" id="2447952at2759"/>
<organism evidence="2 3">
    <name type="scientific">Linnemannia hyalina</name>
    <dbReference type="NCBI Taxonomy" id="64524"/>
    <lineage>
        <taxon>Eukaryota</taxon>
        <taxon>Fungi</taxon>
        <taxon>Fungi incertae sedis</taxon>
        <taxon>Mucoromycota</taxon>
        <taxon>Mortierellomycotina</taxon>
        <taxon>Mortierellomycetes</taxon>
        <taxon>Mortierellales</taxon>
        <taxon>Mortierellaceae</taxon>
        <taxon>Linnemannia</taxon>
    </lineage>
</organism>
<sequence length="641" mass="69631">MSSKRSFQQIQQHQLQQEEPWLRYPSSLNTTKDFSRSGNTSSTPLSTSSIRQKHFSMGAFGDFQLRSITPSPTPPPQQQQQQQQQQQKQQPSQQPSSTTFIPEIKHRRSLAQLNAPSASLQYGIGPDSYGYSSYRSSRSRRRDPPPKPLSEELSMALQNSEDNFSTPDTPPGLLSSPADISTPSSAASSSSTSTTHFPLFKPSAPSSQSTGKLRPSPLSLHDNPQQNGSNSPSSSLSLKTGSPTSAISRDSTTATDIATSPRAASAAAAAAATLGFASPLAPRSTLPLHSGPLVSMSSATSTSGSSYGSNNSSPTTMTAPCSSLCHANHNCLHKQSTASQQIHHPACQHHTNFPEDDLMAHGPKPGRVTKNVRRFGFPQFRPLLGESDPGTFDPSRREKSSATMKTTSTSTTEYGMRRGHHHEDDDDDLGVYALEPPKKRQRSTATMLLDAAFETVIFTGAVALSAYQLITGKGMVPDHSKQPSITLGDDDGLQAENVKTLEDDPMEEKLSLDLDSETFTTTNNSVPPRLRPFSTSGTLLTRTPSTSTSSRPSSFHHKSQQQKRASFRQSRQPFSTSSSPAYNHIPHQHTGHFRSPSMPVRPNTGTEDTDEAFLRMEAQLNSLIAEGKRALSSRIEVWDEE</sequence>
<evidence type="ECO:0000256" key="1">
    <source>
        <dbReference type="SAM" id="MobiDB-lite"/>
    </source>
</evidence>
<feature type="compositionally biased region" description="Polar residues" evidence="1">
    <location>
        <begin position="26"/>
        <end position="50"/>
    </location>
</feature>
<feature type="region of interest" description="Disordered" evidence="1">
    <location>
        <begin position="292"/>
        <end position="318"/>
    </location>
</feature>
<feature type="compositionally biased region" description="Low complexity" evidence="1">
    <location>
        <begin position="175"/>
        <end position="195"/>
    </location>
</feature>
<feature type="region of interest" description="Disordered" evidence="1">
    <location>
        <begin position="513"/>
        <end position="607"/>
    </location>
</feature>
<feature type="compositionally biased region" description="Low complexity" evidence="1">
    <location>
        <begin position="227"/>
        <end position="245"/>
    </location>
</feature>
<feature type="compositionally biased region" description="Polar residues" evidence="1">
    <location>
        <begin position="111"/>
        <end position="120"/>
    </location>
</feature>
<feature type="compositionally biased region" description="Low complexity" evidence="1">
    <location>
        <begin position="295"/>
        <end position="316"/>
    </location>
</feature>
<comment type="caution">
    <text evidence="2">The sequence shown here is derived from an EMBL/GenBank/DDBJ whole genome shotgun (WGS) entry which is preliminary data.</text>
</comment>
<dbReference type="AlphaFoldDB" id="A0A9P7XKW4"/>
<proteinExistence type="predicted"/>
<feature type="compositionally biased region" description="Low complexity" evidence="1">
    <location>
        <begin position="534"/>
        <end position="553"/>
    </location>
</feature>
<gene>
    <name evidence="2" type="ORF">KI688_005352</name>
</gene>
<feature type="region of interest" description="Disordered" evidence="1">
    <location>
        <begin position="383"/>
        <end position="430"/>
    </location>
</feature>
<dbReference type="EMBL" id="JAHRHY010000019">
    <property type="protein sequence ID" value="KAG9062437.1"/>
    <property type="molecule type" value="Genomic_DNA"/>
</dbReference>
<feature type="compositionally biased region" description="Low complexity" evidence="1">
    <location>
        <begin position="125"/>
        <end position="136"/>
    </location>
</feature>
<feature type="compositionally biased region" description="Polar residues" evidence="1">
    <location>
        <begin position="517"/>
        <end position="526"/>
    </location>
</feature>
<feature type="region of interest" description="Disordered" evidence="1">
    <location>
        <begin position="1"/>
        <end position="259"/>
    </location>
</feature>
<feature type="compositionally biased region" description="Polar residues" evidence="1">
    <location>
        <begin position="246"/>
        <end position="257"/>
    </location>
</feature>
<dbReference type="Proteomes" id="UP000707451">
    <property type="component" value="Unassembled WGS sequence"/>
</dbReference>
<feature type="compositionally biased region" description="Polar residues" evidence="1">
    <location>
        <begin position="156"/>
        <end position="167"/>
    </location>
</feature>
<evidence type="ECO:0000313" key="3">
    <source>
        <dbReference type="Proteomes" id="UP000707451"/>
    </source>
</evidence>